<sequence length="122" mass="14210">MEQQIHIMKRTLELSDTMGEALNHIKIQINEGHIENTIQLANDTMTAFVSIIQSMKAFLEELPANQIEIYTDTLVRSFDALITAYEQQQTGKILEILQFNVLPAYKNWRMELRKQLQPYIIS</sequence>
<dbReference type="EMBL" id="JABAGO010000048">
    <property type="protein sequence ID" value="NMF00563.1"/>
    <property type="molecule type" value="Genomic_DNA"/>
</dbReference>
<accession>A0A848D382</accession>
<organism evidence="2 3">
    <name type="scientific">Aneurinibacillus aneurinilyticus</name>
    <name type="common">Bacillus aneurinolyticus</name>
    <dbReference type="NCBI Taxonomy" id="1391"/>
    <lineage>
        <taxon>Bacteria</taxon>
        <taxon>Bacillati</taxon>
        <taxon>Bacillota</taxon>
        <taxon>Bacilli</taxon>
        <taxon>Bacillales</taxon>
        <taxon>Paenibacillaceae</taxon>
        <taxon>Aneurinibacillus group</taxon>
        <taxon>Aneurinibacillus</taxon>
    </lineage>
</organism>
<name>A0A848D382_ANEAE</name>
<comment type="caution">
    <text evidence="2">The sequence shown here is derived from an EMBL/GenBank/DDBJ whole genome shotgun (WGS) entry which is preliminary data.</text>
</comment>
<gene>
    <name evidence="2" type="ORF">HF838_20270</name>
</gene>
<reference evidence="2 3" key="1">
    <citation type="submission" date="2020-04" db="EMBL/GenBank/DDBJ databases">
        <authorList>
            <person name="Hitch T.C.A."/>
            <person name="Wylensek D."/>
            <person name="Clavel T."/>
        </authorList>
    </citation>
    <scope>NUCLEOTIDE SEQUENCE [LARGE SCALE GENOMIC DNA]</scope>
    <source>
        <strain evidence="2 3">WB01_D5_05</strain>
    </source>
</reference>
<dbReference type="RefSeq" id="WP_168976229.1">
    <property type="nucleotide sequence ID" value="NZ_JABAGO010000048.1"/>
</dbReference>
<dbReference type="AlphaFoldDB" id="A0A848D382"/>
<feature type="domain" description="DUF8042" evidence="1">
    <location>
        <begin position="1"/>
        <end position="118"/>
    </location>
</feature>
<evidence type="ECO:0000313" key="2">
    <source>
        <dbReference type="EMBL" id="NMF00563.1"/>
    </source>
</evidence>
<dbReference type="Proteomes" id="UP000561326">
    <property type="component" value="Unassembled WGS sequence"/>
</dbReference>
<protein>
    <recommendedName>
        <fullName evidence="1">DUF8042 domain-containing protein</fullName>
    </recommendedName>
</protein>
<proteinExistence type="predicted"/>
<dbReference type="InterPro" id="IPR058355">
    <property type="entry name" value="DUF8042"/>
</dbReference>
<evidence type="ECO:0000259" key="1">
    <source>
        <dbReference type="Pfam" id="PF26154"/>
    </source>
</evidence>
<dbReference type="Pfam" id="PF26154">
    <property type="entry name" value="DUF8042"/>
    <property type="match status" value="1"/>
</dbReference>
<evidence type="ECO:0000313" key="3">
    <source>
        <dbReference type="Proteomes" id="UP000561326"/>
    </source>
</evidence>